<dbReference type="OrthoDB" id="5860258at2759"/>
<proteinExistence type="predicted"/>
<dbReference type="Gene3D" id="3.40.50.300">
    <property type="entry name" value="P-loop containing nucleotide triphosphate hydrolases"/>
    <property type="match status" value="1"/>
</dbReference>
<evidence type="ECO:0008006" key="3">
    <source>
        <dbReference type="Google" id="ProtNLM"/>
    </source>
</evidence>
<dbReference type="SUPFAM" id="SSF52540">
    <property type="entry name" value="P-loop containing nucleoside triphosphate hydrolases"/>
    <property type="match status" value="1"/>
</dbReference>
<keyword evidence="2" id="KW-1185">Reference proteome</keyword>
<gene>
    <name evidence="1" type="primary">Cni-F11C3.1</name>
    <name evidence="1" type="synonym">Cnig_chr_I.g3806</name>
    <name evidence="1" type="ORF">B9Z55_003806</name>
</gene>
<name>A0A2G5VS66_9PELO</name>
<evidence type="ECO:0000313" key="1">
    <source>
        <dbReference type="EMBL" id="PIC54634.1"/>
    </source>
</evidence>
<dbReference type="Proteomes" id="UP000230233">
    <property type="component" value="Chromosome I"/>
</dbReference>
<dbReference type="InterPro" id="IPR027417">
    <property type="entry name" value="P-loop_NTPase"/>
</dbReference>
<comment type="caution">
    <text evidence="1">The sequence shown here is derived from an EMBL/GenBank/DDBJ whole genome shotgun (WGS) entry which is preliminary data.</text>
</comment>
<sequence>MPCEHCPHCQELERLEQERLAEEQRQREAIAALLAQQGDNDFPLPVANPAGPNEPIPDLNEHQKKIALSICNNWKEQKLHYIQGNAQTGKTYLLNAICILMRNLLLKVEVISPSIFPQQSKPLKKIYGQSDQSVEDVDIFIIDNAQQIPQNSMKDFENKLKRTMESDEAFGGKTIIMAADFGQMLPSPADFQHKLKASLKHLTENHVAPFKKHVLPTGEDNWSQYLDMVRRSPKVAVPAENIV</sequence>
<organism evidence="1 2">
    <name type="scientific">Caenorhabditis nigoni</name>
    <dbReference type="NCBI Taxonomy" id="1611254"/>
    <lineage>
        <taxon>Eukaryota</taxon>
        <taxon>Metazoa</taxon>
        <taxon>Ecdysozoa</taxon>
        <taxon>Nematoda</taxon>
        <taxon>Chromadorea</taxon>
        <taxon>Rhabditida</taxon>
        <taxon>Rhabditina</taxon>
        <taxon>Rhabditomorpha</taxon>
        <taxon>Rhabditoidea</taxon>
        <taxon>Rhabditidae</taxon>
        <taxon>Peloderinae</taxon>
        <taxon>Caenorhabditis</taxon>
    </lineage>
</organism>
<accession>A0A2G5VS66</accession>
<dbReference type="EMBL" id="PDUG01000001">
    <property type="protein sequence ID" value="PIC54634.1"/>
    <property type="molecule type" value="Genomic_DNA"/>
</dbReference>
<dbReference type="AlphaFoldDB" id="A0A2G5VS66"/>
<evidence type="ECO:0000313" key="2">
    <source>
        <dbReference type="Proteomes" id="UP000230233"/>
    </source>
</evidence>
<protein>
    <recommendedName>
        <fullName evidence="3">ATP-dependent DNA helicase</fullName>
    </recommendedName>
</protein>
<reference evidence="2" key="1">
    <citation type="submission" date="2017-10" db="EMBL/GenBank/DDBJ databases">
        <title>Rapid genome shrinkage in a self-fertile nematode reveals novel sperm competition proteins.</title>
        <authorList>
            <person name="Yin D."/>
            <person name="Schwarz E.M."/>
            <person name="Thomas C.G."/>
            <person name="Felde R.L."/>
            <person name="Korf I.F."/>
            <person name="Cutter A.D."/>
            <person name="Schartner C.M."/>
            <person name="Ralston E.J."/>
            <person name="Meyer B.J."/>
            <person name="Haag E.S."/>
        </authorList>
    </citation>
    <scope>NUCLEOTIDE SEQUENCE [LARGE SCALE GENOMIC DNA]</scope>
    <source>
        <strain evidence="2">JU1422</strain>
    </source>
</reference>